<dbReference type="RefSeq" id="WP_147437245.1">
    <property type="nucleotide sequence ID" value="NZ_REFC01000012.1"/>
</dbReference>
<dbReference type="OrthoDB" id="750023at2"/>
<feature type="compositionally biased region" description="Low complexity" evidence="1">
    <location>
        <begin position="331"/>
        <end position="359"/>
    </location>
</feature>
<reference evidence="3 4" key="1">
    <citation type="submission" date="2018-10" db="EMBL/GenBank/DDBJ databases">
        <title>Genomic Encyclopedia of Archaeal and Bacterial Type Strains, Phase II (KMG-II): from individual species to whole genera.</title>
        <authorList>
            <person name="Goeker M."/>
        </authorList>
    </citation>
    <scope>NUCLEOTIDE SEQUENCE [LARGE SCALE GENOMIC DNA]</scope>
    <source>
        <strain evidence="3 4">DSM 23424</strain>
    </source>
</reference>
<feature type="compositionally biased region" description="Basic and acidic residues" evidence="1">
    <location>
        <begin position="249"/>
        <end position="288"/>
    </location>
</feature>
<name>A0A3L9YV29_9FLAO</name>
<organism evidence="3 4">
    <name type="scientific">Ulvibacter antarcticus</name>
    <dbReference type="NCBI Taxonomy" id="442714"/>
    <lineage>
        <taxon>Bacteria</taxon>
        <taxon>Pseudomonadati</taxon>
        <taxon>Bacteroidota</taxon>
        <taxon>Flavobacteriia</taxon>
        <taxon>Flavobacteriales</taxon>
        <taxon>Flavobacteriaceae</taxon>
        <taxon>Ulvibacter</taxon>
    </lineage>
</organism>
<gene>
    <name evidence="3" type="ORF">BXY75_1402</name>
</gene>
<protein>
    <recommendedName>
        <fullName evidence="5">Sperm nuclear basic protein PL-I</fullName>
    </recommendedName>
</protein>
<evidence type="ECO:0000313" key="3">
    <source>
        <dbReference type="EMBL" id="RMA64526.1"/>
    </source>
</evidence>
<sequence length="430" mass="48993">MKKFATLVFSFLLLGMTTNATTVASEENEYSIYDGNAYIFSEGGVEFSVFPDGQFDFVYVGPNQGGNVQVSVNSPNVNLSFNSGHDYEMYVQYDDYGAVIQIEDVAVYYDGYGRITQAGNVDIQYNDRRIVRVGGLHVNYDHYGHYSGYTGYINVHNRYYVARPWHVFYVRPIFASCVVYDYQYRSYYSPVRYSYGHHRQYYKYGHGKYKNSRRDFYRPGSRVHYKNGRSAVNRSYNANRRNTMVAQNDRNRSNTTRDFRKSEVRNNRSTSTDRDRTATTRNSNDRTSRSTTRSGNDRTSRNATVDNSRSNTGRSTTKGNTRNSTVKKRTAATTRSTTKGNTRNSTVNKRTATTRSSSTRNDRGSKIKSTPQKRTTVANNRGNNTKRSNATRTASTQRVAKSSNASRANKSSQNTRSTSSRGKTSKRNRG</sequence>
<comment type="caution">
    <text evidence="3">The sequence shown here is derived from an EMBL/GenBank/DDBJ whole genome shotgun (WGS) entry which is preliminary data.</text>
</comment>
<proteinExistence type="predicted"/>
<accession>A0A3L9YV29</accession>
<dbReference type="Proteomes" id="UP000271339">
    <property type="component" value="Unassembled WGS sequence"/>
</dbReference>
<feature type="compositionally biased region" description="Low complexity" evidence="1">
    <location>
        <begin position="400"/>
        <end position="422"/>
    </location>
</feature>
<feature type="chain" id="PRO_5018274288" description="Sperm nuclear basic protein PL-I" evidence="2">
    <location>
        <begin position="21"/>
        <end position="430"/>
    </location>
</feature>
<evidence type="ECO:0000256" key="1">
    <source>
        <dbReference type="SAM" id="MobiDB-lite"/>
    </source>
</evidence>
<feature type="signal peptide" evidence="2">
    <location>
        <begin position="1"/>
        <end position="20"/>
    </location>
</feature>
<dbReference type="AlphaFoldDB" id="A0A3L9YV29"/>
<evidence type="ECO:0000313" key="4">
    <source>
        <dbReference type="Proteomes" id="UP000271339"/>
    </source>
</evidence>
<feature type="compositionally biased region" description="Polar residues" evidence="1">
    <location>
        <begin position="303"/>
        <end position="323"/>
    </location>
</feature>
<feature type="compositionally biased region" description="Polar residues" evidence="1">
    <location>
        <begin position="367"/>
        <end position="399"/>
    </location>
</feature>
<dbReference type="EMBL" id="REFC01000012">
    <property type="protein sequence ID" value="RMA64526.1"/>
    <property type="molecule type" value="Genomic_DNA"/>
</dbReference>
<keyword evidence="2" id="KW-0732">Signal</keyword>
<feature type="compositionally biased region" description="Polar residues" evidence="1">
    <location>
        <begin position="230"/>
        <end position="248"/>
    </location>
</feature>
<evidence type="ECO:0008006" key="5">
    <source>
        <dbReference type="Google" id="ProtNLM"/>
    </source>
</evidence>
<evidence type="ECO:0000256" key="2">
    <source>
        <dbReference type="SAM" id="SignalP"/>
    </source>
</evidence>
<keyword evidence="4" id="KW-1185">Reference proteome</keyword>
<feature type="region of interest" description="Disordered" evidence="1">
    <location>
        <begin position="213"/>
        <end position="430"/>
    </location>
</feature>